<organism evidence="3">
    <name type="scientific">marine metagenome</name>
    <dbReference type="NCBI Taxonomy" id="408172"/>
    <lineage>
        <taxon>unclassified sequences</taxon>
        <taxon>metagenomes</taxon>
        <taxon>ecological metagenomes</taxon>
    </lineage>
</organism>
<gene>
    <name evidence="3" type="ORF">METZ01_LOCUS118595</name>
</gene>
<dbReference type="PANTHER" id="PTHR37406">
    <property type="entry name" value="T4-TYPE LYSOZYME 1-RELATED"/>
    <property type="match status" value="1"/>
</dbReference>
<keyword evidence="2" id="KW-0081">Bacteriolytic enzyme</keyword>
<dbReference type="InterPro" id="IPR023347">
    <property type="entry name" value="Lysozyme_dom_sf"/>
</dbReference>
<dbReference type="PANTHER" id="PTHR37406:SF1">
    <property type="entry name" value="T4-TYPE LYSOZYME 1-RELATED"/>
    <property type="match status" value="1"/>
</dbReference>
<dbReference type="SUPFAM" id="SSF53955">
    <property type="entry name" value="Lysozyme-like"/>
    <property type="match status" value="1"/>
</dbReference>
<dbReference type="GO" id="GO:0031640">
    <property type="term" value="P:killing of cells of another organism"/>
    <property type="evidence" value="ECO:0007669"/>
    <property type="project" value="UniProtKB-KW"/>
</dbReference>
<dbReference type="InterPro" id="IPR052619">
    <property type="entry name" value="Phage_lysozyme-like"/>
</dbReference>
<dbReference type="AlphaFoldDB" id="A0A381XMS6"/>
<evidence type="ECO:0000313" key="3">
    <source>
        <dbReference type="EMBL" id="SVA65741.1"/>
    </source>
</evidence>
<dbReference type="Gene3D" id="1.10.530.40">
    <property type="match status" value="1"/>
</dbReference>
<accession>A0A381XMS6</accession>
<sequence>MLTEDDHEYDQAVGTPVSQVVVDAYFEIDFYEHVAETIHVFGNQEDFHDLPQSIQHVLVDMCFNLGAPRLAKFKNMLSACREHDWTQMAIQMEDSRWYNQVGVRSRNLQTMVLNVPKS</sequence>
<evidence type="ECO:0000256" key="2">
    <source>
        <dbReference type="ARBA" id="ARBA00022638"/>
    </source>
</evidence>
<evidence type="ECO:0000256" key="1">
    <source>
        <dbReference type="ARBA" id="ARBA00022529"/>
    </source>
</evidence>
<evidence type="ECO:0008006" key="4">
    <source>
        <dbReference type="Google" id="ProtNLM"/>
    </source>
</evidence>
<dbReference type="GO" id="GO:0042742">
    <property type="term" value="P:defense response to bacterium"/>
    <property type="evidence" value="ECO:0007669"/>
    <property type="project" value="UniProtKB-KW"/>
</dbReference>
<protein>
    <recommendedName>
        <fullName evidence="4">Lysozyme</fullName>
    </recommendedName>
</protein>
<keyword evidence="1" id="KW-0929">Antimicrobial</keyword>
<dbReference type="EMBL" id="UINC01015645">
    <property type="protein sequence ID" value="SVA65741.1"/>
    <property type="molecule type" value="Genomic_DNA"/>
</dbReference>
<reference evidence="3" key="1">
    <citation type="submission" date="2018-05" db="EMBL/GenBank/DDBJ databases">
        <authorList>
            <person name="Lanie J.A."/>
            <person name="Ng W.-L."/>
            <person name="Kazmierczak K.M."/>
            <person name="Andrzejewski T.M."/>
            <person name="Davidsen T.M."/>
            <person name="Wayne K.J."/>
            <person name="Tettelin H."/>
            <person name="Glass J.I."/>
            <person name="Rusch D."/>
            <person name="Podicherti R."/>
            <person name="Tsui H.-C.T."/>
            <person name="Winkler M.E."/>
        </authorList>
    </citation>
    <scope>NUCLEOTIDE SEQUENCE</scope>
</reference>
<dbReference type="InterPro" id="IPR023346">
    <property type="entry name" value="Lysozyme-like_dom_sf"/>
</dbReference>
<proteinExistence type="predicted"/>
<name>A0A381XMS6_9ZZZZ</name>
<dbReference type="GO" id="GO:0003796">
    <property type="term" value="F:lysozyme activity"/>
    <property type="evidence" value="ECO:0007669"/>
    <property type="project" value="InterPro"/>
</dbReference>